<name>A0A8X6P323_NEPPI</name>
<reference evidence="1" key="1">
    <citation type="submission" date="2020-08" db="EMBL/GenBank/DDBJ databases">
        <title>Multicomponent nature underlies the extraordinary mechanical properties of spider dragline silk.</title>
        <authorList>
            <person name="Kono N."/>
            <person name="Nakamura H."/>
            <person name="Mori M."/>
            <person name="Yoshida Y."/>
            <person name="Ohtoshi R."/>
            <person name="Malay A.D."/>
            <person name="Moran D.A.P."/>
            <person name="Tomita M."/>
            <person name="Numata K."/>
            <person name="Arakawa K."/>
        </authorList>
    </citation>
    <scope>NUCLEOTIDE SEQUENCE</scope>
</reference>
<sequence>MGYIIEKYYATAAAAETAKTAAMATAGKTRPLAHAVLALYAFWPVAGKRDNLIQTKFCINAAYDVCLNGSVTPILLRVYGWKHLVAKPRERYRIPHVLFTNTSRDTGGTELTAHVTRQPLVKRTTIASAGQHIVRCIEHFHPIRLLWPPTSFKACPSKPQTRHSSEPLSFRLRILRRVILLRNILSLDVSRKLGP</sequence>
<evidence type="ECO:0000313" key="2">
    <source>
        <dbReference type="Proteomes" id="UP000887013"/>
    </source>
</evidence>
<dbReference type="EMBL" id="BMAW01016372">
    <property type="protein sequence ID" value="GFT48714.1"/>
    <property type="molecule type" value="Genomic_DNA"/>
</dbReference>
<protein>
    <submittedName>
        <fullName evidence="1">Uncharacterized protein</fullName>
    </submittedName>
</protein>
<proteinExistence type="predicted"/>
<keyword evidence="2" id="KW-1185">Reference proteome</keyword>
<gene>
    <name evidence="1" type="ORF">NPIL_685721</name>
</gene>
<dbReference type="Proteomes" id="UP000887013">
    <property type="component" value="Unassembled WGS sequence"/>
</dbReference>
<dbReference type="AlphaFoldDB" id="A0A8X6P323"/>
<accession>A0A8X6P323</accession>
<evidence type="ECO:0000313" key="1">
    <source>
        <dbReference type="EMBL" id="GFT48714.1"/>
    </source>
</evidence>
<comment type="caution">
    <text evidence="1">The sequence shown here is derived from an EMBL/GenBank/DDBJ whole genome shotgun (WGS) entry which is preliminary data.</text>
</comment>
<organism evidence="1 2">
    <name type="scientific">Nephila pilipes</name>
    <name type="common">Giant wood spider</name>
    <name type="synonym">Nephila maculata</name>
    <dbReference type="NCBI Taxonomy" id="299642"/>
    <lineage>
        <taxon>Eukaryota</taxon>
        <taxon>Metazoa</taxon>
        <taxon>Ecdysozoa</taxon>
        <taxon>Arthropoda</taxon>
        <taxon>Chelicerata</taxon>
        <taxon>Arachnida</taxon>
        <taxon>Araneae</taxon>
        <taxon>Araneomorphae</taxon>
        <taxon>Entelegynae</taxon>
        <taxon>Araneoidea</taxon>
        <taxon>Nephilidae</taxon>
        <taxon>Nephila</taxon>
    </lineage>
</organism>